<dbReference type="Pfam" id="PF04052">
    <property type="entry name" value="TolB_N"/>
    <property type="match status" value="1"/>
</dbReference>
<dbReference type="Gene3D" id="3.40.50.10070">
    <property type="entry name" value="TolB, N-terminal domain"/>
    <property type="match status" value="1"/>
</dbReference>
<keyword evidence="5" id="KW-0131">Cell cycle</keyword>
<evidence type="ECO:0000259" key="6">
    <source>
        <dbReference type="Pfam" id="PF04052"/>
    </source>
</evidence>
<dbReference type="HAMAP" id="MF_00671">
    <property type="entry name" value="TolB"/>
    <property type="match status" value="1"/>
</dbReference>
<evidence type="ECO:0000256" key="4">
    <source>
        <dbReference type="ARBA" id="ARBA00022764"/>
    </source>
</evidence>
<reference evidence="7 8" key="1">
    <citation type="submission" date="2023-05" db="EMBL/GenBank/DDBJ databases">
        <authorList>
            <person name="Guo Y."/>
        </authorList>
    </citation>
    <scope>NUCLEOTIDE SEQUENCE [LARGE SCALE GENOMIC DNA]</scope>
    <source>
        <strain evidence="7 8">GR2756</strain>
    </source>
</reference>
<proteinExistence type="inferred from homology"/>
<sequence precursor="true">MTRSRFAFLAIIALAVAFPASAQLKVDVTDDSSADLVIAIPVMPTPQSAPTAAGPTEALGRQVAEVVAADLRGSGLFRPLGPAGVKAITYPEVTAPAFDHWGGTSAAALVQGFVRANADGQLTVGCYLYDVALRSELTRAGYVVAPRDWRRAAHKCADSIYARLSGESPFFDSRIAYIAESGPKGNRIKRLAIMDSDGANHRFLTNGQSVVLTPRFSPDYKQIVYLSYVEKRPRIYIYDIGTGRQRVVTESANQTFAPRFSPDGRFILYSMSVSGNTDIYRVSVNGGTPVRLTNTPGIDIGGSYSPDGSRIVFESDRSGSQQLYVMNADGSNQRRISFGGGGYGTPEWSPRGDLIAFTRIAGNFRIGVMSPDGGGERLLTNSWQDEAPSWSPNGRVIQFFRTSQGRGGKSSVWQVDLTGVNERKIETPLDGSDPAWGPLLP</sequence>
<dbReference type="EMBL" id="JAVUPU010000014">
    <property type="protein sequence ID" value="MDT9600918.1"/>
    <property type="molecule type" value="Genomic_DNA"/>
</dbReference>
<evidence type="ECO:0000256" key="2">
    <source>
        <dbReference type="ARBA" id="ARBA00009820"/>
    </source>
</evidence>
<dbReference type="SUPFAM" id="SSF52964">
    <property type="entry name" value="TolB, N-terminal domain"/>
    <property type="match status" value="1"/>
</dbReference>
<dbReference type="InterPro" id="IPR011659">
    <property type="entry name" value="WD40"/>
</dbReference>
<dbReference type="InterPro" id="IPR007195">
    <property type="entry name" value="TolB_N"/>
</dbReference>
<comment type="similarity">
    <text evidence="2 5">Belongs to the TolB family.</text>
</comment>
<dbReference type="NCBIfam" id="TIGR02800">
    <property type="entry name" value="propeller_TolB"/>
    <property type="match status" value="1"/>
</dbReference>
<feature type="chain" id="PRO_5044901327" description="Tol-Pal system protein TolB" evidence="5">
    <location>
        <begin position="23"/>
        <end position="441"/>
    </location>
</feature>
<dbReference type="Proteomes" id="UP001259572">
    <property type="component" value="Unassembled WGS sequence"/>
</dbReference>
<dbReference type="SUPFAM" id="SSF69304">
    <property type="entry name" value="Tricorn protease N-terminal domain"/>
    <property type="match status" value="1"/>
</dbReference>
<protein>
    <recommendedName>
        <fullName evidence="5">Tol-Pal system protein TolB</fullName>
    </recommendedName>
</protein>
<keyword evidence="5" id="KW-0132">Cell division</keyword>
<name>A0ABU3QBZ8_9SPHN</name>
<dbReference type="PANTHER" id="PTHR36842:SF1">
    <property type="entry name" value="PROTEIN TOLB"/>
    <property type="match status" value="1"/>
</dbReference>
<comment type="subunit">
    <text evidence="5">The Tol-Pal system is composed of five core proteins: the inner membrane proteins TolA, TolQ and TolR, the periplasmic protein TolB and the outer membrane protein Pal. They form a network linking the inner and outer membranes and the peptidoglycan layer.</text>
</comment>
<evidence type="ECO:0000256" key="3">
    <source>
        <dbReference type="ARBA" id="ARBA00022729"/>
    </source>
</evidence>
<dbReference type="PANTHER" id="PTHR36842">
    <property type="entry name" value="PROTEIN TOLB HOMOLOG"/>
    <property type="match status" value="1"/>
</dbReference>
<keyword evidence="4 5" id="KW-0574">Periplasm</keyword>
<dbReference type="Gene3D" id="2.120.10.30">
    <property type="entry name" value="TolB, C-terminal domain"/>
    <property type="match status" value="1"/>
</dbReference>
<evidence type="ECO:0000256" key="1">
    <source>
        <dbReference type="ARBA" id="ARBA00004418"/>
    </source>
</evidence>
<dbReference type="InterPro" id="IPR014167">
    <property type="entry name" value="Tol-Pal_TolB"/>
</dbReference>
<gene>
    <name evidence="5 7" type="primary">tolB</name>
    <name evidence="7" type="ORF">RQX22_18345</name>
</gene>
<keyword evidence="8" id="KW-1185">Reference proteome</keyword>
<comment type="caution">
    <text evidence="7">The sequence shown here is derived from an EMBL/GenBank/DDBJ whole genome shotgun (WGS) entry which is preliminary data.</text>
</comment>
<dbReference type="RefSeq" id="WP_315728504.1">
    <property type="nucleotide sequence ID" value="NZ_JAVUPU010000014.1"/>
</dbReference>
<dbReference type="Pfam" id="PF07676">
    <property type="entry name" value="PD40"/>
    <property type="match status" value="4"/>
</dbReference>
<feature type="domain" description="TolB N-terminal" evidence="6">
    <location>
        <begin position="24"/>
        <end position="136"/>
    </location>
</feature>
<evidence type="ECO:0000256" key="5">
    <source>
        <dbReference type="HAMAP-Rule" id="MF_00671"/>
    </source>
</evidence>
<evidence type="ECO:0000313" key="7">
    <source>
        <dbReference type="EMBL" id="MDT9600918.1"/>
    </source>
</evidence>
<organism evidence="7 8">
    <name type="scientific">Sphingosinicella rhizophila</name>
    <dbReference type="NCBI Taxonomy" id="3050082"/>
    <lineage>
        <taxon>Bacteria</taxon>
        <taxon>Pseudomonadati</taxon>
        <taxon>Pseudomonadota</taxon>
        <taxon>Alphaproteobacteria</taxon>
        <taxon>Sphingomonadales</taxon>
        <taxon>Sphingosinicellaceae</taxon>
        <taxon>Sphingosinicella</taxon>
    </lineage>
</organism>
<comment type="function">
    <text evidence="5">Part of the Tol-Pal system, which plays a role in outer membrane invagination during cell division and is important for maintaining outer membrane integrity.</text>
</comment>
<keyword evidence="3 5" id="KW-0732">Signal</keyword>
<evidence type="ECO:0000313" key="8">
    <source>
        <dbReference type="Proteomes" id="UP001259572"/>
    </source>
</evidence>
<feature type="signal peptide" evidence="5">
    <location>
        <begin position="1"/>
        <end position="22"/>
    </location>
</feature>
<comment type="subcellular location">
    <subcellularLocation>
        <location evidence="1 5">Periplasm</location>
    </subcellularLocation>
</comment>
<dbReference type="InterPro" id="IPR011042">
    <property type="entry name" value="6-blade_b-propeller_TolB-like"/>
</dbReference>
<accession>A0ABU3QBZ8</accession>